<dbReference type="RefSeq" id="WP_062801376.1">
    <property type="nucleotide sequence ID" value="NZ_CP014844.1"/>
</dbReference>
<keyword evidence="3" id="KW-1185">Reference proteome</keyword>
<dbReference type="InterPro" id="IPR052170">
    <property type="entry name" value="M29_Exopeptidase"/>
</dbReference>
<dbReference type="GO" id="GO:0046872">
    <property type="term" value="F:metal ion binding"/>
    <property type="evidence" value="ECO:0007669"/>
    <property type="project" value="UniProtKB-KW"/>
</dbReference>
<evidence type="ECO:0000256" key="1">
    <source>
        <dbReference type="ARBA" id="ARBA00022723"/>
    </source>
</evidence>
<dbReference type="OrthoDB" id="6918951at2"/>
<gene>
    <name evidence="2" type="ORF">A2G96_17625</name>
</gene>
<dbReference type="Proteomes" id="UP000075238">
    <property type="component" value="Chromosome 1"/>
</dbReference>
<proteinExistence type="predicted"/>
<dbReference type="PANTHER" id="PTHR34448:SF1">
    <property type="entry name" value="BLL6088 PROTEIN"/>
    <property type="match status" value="1"/>
</dbReference>
<dbReference type="KEGG" id="cnan:A2G96_17625"/>
<dbReference type="AlphaFoldDB" id="A0A142JMU7"/>
<reference evidence="2 3" key="1">
    <citation type="submission" date="2016-03" db="EMBL/GenBank/DDBJ databases">
        <title>Complete genome sequence of a novel chlorpyrifos degrading bacterium, Cupriavidus nantongensis sp. X1.</title>
        <authorList>
            <person name="Fang L."/>
        </authorList>
    </citation>
    <scope>NUCLEOTIDE SEQUENCE [LARGE SCALE GENOMIC DNA]</scope>
    <source>
        <strain evidence="2 3">X1</strain>
    </source>
</reference>
<sequence length="356" mass="38603">MLIEQIEHRWLAAFRRTLELCALRHGDVVGIVTESQSRPVNVALAELAVQSLGSTPVRIQVPTPALAAPAPVRSTGASDALQNLAPVLAALSRCHLVLDCTVEGLLHAPELPQILRGADGVVPRMLMVSNEHPEILERCQPDPSLEATVRAAMKRLRGAREMRVHSAAGTELRIGLADARVGGVWGFCNKPGQVSHWPGGLCLAFPAGRQVNGTLVLAPGDVNLTFKTYLRDTVVCHIEDDYIVAVEGQGVDADMMRGYYQAWADREGTRDAYAVSHVGWGLNRMARWDAMTFYDKRDCNGTELRAFAGNFLFSTGANEVAGRHTLGHFDLPLRNCTVSLDGRNEVEAGTLVEVAA</sequence>
<accession>A0A142JMU7</accession>
<dbReference type="Pfam" id="PF26233">
    <property type="entry name" value="NicX"/>
    <property type="match status" value="1"/>
</dbReference>
<dbReference type="PANTHER" id="PTHR34448">
    <property type="entry name" value="AMINOPEPTIDASE"/>
    <property type="match status" value="1"/>
</dbReference>
<organism evidence="2 3">
    <name type="scientific">Cupriavidus nantongensis</name>
    <dbReference type="NCBI Taxonomy" id="1796606"/>
    <lineage>
        <taxon>Bacteria</taxon>
        <taxon>Pseudomonadati</taxon>
        <taxon>Pseudomonadota</taxon>
        <taxon>Betaproteobacteria</taxon>
        <taxon>Burkholderiales</taxon>
        <taxon>Burkholderiaceae</taxon>
        <taxon>Cupriavidus</taxon>
    </lineage>
</organism>
<dbReference type="STRING" id="1796606.A2G96_17625"/>
<dbReference type="InterPro" id="IPR058739">
    <property type="entry name" value="NicX"/>
</dbReference>
<protein>
    <submittedName>
        <fullName evidence="2">Peptidase M29</fullName>
    </submittedName>
</protein>
<evidence type="ECO:0000313" key="2">
    <source>
        <dbReference type="EMBL" id="AMR79409.1"/>
    </source>
</evidence>
<name>A0A142JMU7_9BURK</name>
<evidence type="ECO:0000313" key="3">
    <source>
        <dbReference type="Proteomes" id="UP000075238"/>
    </source>
</evidence>
<dbReference type="EMBL" id="CP014844">
    <property type="protein sequence ID" value="AMR79409.1"/>
    <property type="molecule type" value="Genomic_DNA"/>
</dbReference>
<keyword evidence="1" id="KW-0479">Metal-binding</keyword>